<dbReference type="SUPFAM" id="SSF53098">
    <property type="entry name" value="Ribonuclease H-like"/>
    <property type="match status" value="1"/>
</dbReference>
<sequence length="936" mass="103231">MKKLLLIDGSSYLYRAYHAMPDMHVVAGDRNSPPTGALHGMVNMLESLRKSEPAVLGACVFDAPGPTFRNEWYDQYKANRPPMPEDLVAQIEPIHEVVRLLGWPLLVVPGVEADDVIGTLACIGAQNGYEVVISTGDKDITQLVNEHVSLVNTMSGERLDIDGVTQKFGVPPDKIIDYLTLMGDAVDNVPGVNKVGPKTAAKWISEYGSLDGVIAAAPTMKGAAGENLRQALEWLPEGKRLVTIVTDCNLTQAIDGFPKLDALHIQPEDKPALRDFLQRFGFRKRVQQLDQELKSVSSGESSSNSNASANGELFPDEPSPSSQQAAGRAANYTLVQDWETLNACLDAIQKADLVALDTETTSLEPMQARIVGLSFSVAPYSGWYIPLAHDYAGVPEQLPLQEVLDKFRPWLENTSAAKLGQNIKYDWHVFANHGIKVQGYQHDTMLESYVLEAQRQHSLESLALRHVNRQGLSYTDLCGKGAHQIPFSQVDIEKAGTYSAEDSDMTLDVHQKLWPQIDATREQSAKEGAGLARIYALEMETSRVLARMERQGVLVDAQVLGRQSAELGKRISEIEQQAYELAGEKFNLGSPKQIGEIFFEKLGLPVVKKTAKGAPSTDEEVLEKLALDYPLPAKILEHRSLSKLKSTYTDKLPQMVLPATGRVHTNYAQAVAVTGRLASNDPNLQNIPVRTEEGRRIRTAFIAPAGCKIASADYSQIELRIMAHLSGDEGLLKAFSHGMDVHRATASEVFGVKPEEVSADQRRYAKVINFGLIYGMSAYGLASNLGIETSAAKAWIDRYFLRYPGVRRYMDETRQRAKELGYIETVFGRRLYLPEITSPNGPRRAAAERAAINAPMQGTAADLIKLAMVAMQDKLDQEQRQSKMVMQVHDELVFEVPENELEWIQAEVPKVMASVATLKVPLIAEIGVGNNWDEAH</sequence>
<evidence type="ECO:0000256" key="12">
    <source>
        <dbReference type="ARBA" id="ARBA00022932"/>
    </source>
</evidence>
<dbReference type="Pfam" id="PF01612">
    <property type="entry name" value="DNA_pol_A_exo1"/>
    <property type="match status" value="1"/>
</dbReference>
<keyword evidence="11 17" id="KW-0269">Exonuclease</keyword>
<dbReference type="InterPro" id="IPR018320">
    <property type="entry name" value="DNA_polymerase_1"/>
</dbReference>
<dbReference type="SMART" id="SM00475">
    <property type="entry name" value="53EXOc"/>
    <property type="match status" value="1"/>
</dbReference>
<comment type="caution">
    <text evidence="22">The sequence shown here is derived from an EMBL/GenBank/DDBJ whole genome shotgun (WGS) entry which is preliminary data.</text>
</comment>
<comment type="subunit">
    <text evidence="2">Single-chain monomer with multiple functions.</text>
</comment>
<evidence type="ECO:0000313" key="22">
    <source>
        <dbReference type="EMBL" id="RUS67939.1"/>
    </source>
</evidence>
<reference evidence="22 23" key="1">
    <citation type="submission" date="2018-01" db="EMBL/GenBank/DDBJ databases">
        <title>Saezia sanguinis gen. nov., sp. nov., in the order Burkholderiales isolated from human blood.</title>
        <authorList>
            <person name="Medina-Pascual M.J."/>
            <person name="Valdezate S."/>
            <person name="Monzon S."/>
            <person name="Cuesta I."/>
            <person name="Carrasco G."/>
            <person name="Villalon P."/>
            <person name="Saez-Nieto J.A."/>
        </authorList>
    </citation>
    <scope>NUCLEOTIDE SEQUENCE [LARGE SCALE GENOMIC DNA]</scope>
    <source>
        <strain evidence="22 23">CNM695-12</strain>
    </source>
</reference>
<evidence type="ECO:0000256" key="15">
    <source>
        <dbReference type="ARBA" id="ARBA00049244"/>
    </source>
</evidence>
<dbReference type="Gene3D" id="1.10.150.20">
    <property type="entry name" value="5' to 3' exonuclease, C-terminal subdomain"/>
    <property type="match status" value="2"/>
</dbReference>
<evidence type="ECO:0000256" key="9">
    <source>
        <dbReference type="ARBA" id="ARBA00022763"/>
    </source>
</evidence>
<dbReference type="FunFam" id="1.20.1060.10:FF:000001">
    <property type="entry name" value="DNA polymerase I"/>
    <property type="match status" value="1"/>
</dbReference>
<dbReference type="SUPFAM" id="SSF88723">
    <property type="entry name" value="PIN domain-like"/>
    <property type="match status" value="1"/>
</dbReference>
<dbReference type="Gene3D" id="3.40.50.1010">
    <property type="entry name" value="5'-nuclease"/>
    <property type="match status" value="1"/>
</dbReference>
<feature type="region of interest" description="Disordered" evidence="18">
    <location>
        <begin position="293"/>
        <end position="326"/>
    </location>
</feature>
<evidence type="ECO:0000256" key="11">
    <source>
        <dbReference type="ARBA" id="ARBA00022839"/>
    </source>
</evidence>
<keyword evidence="14 17" id="KW-0234">DNA repair</keyword>
<dbReference type="InterPro" id="IPR012337">
    <property type="entry name" value="RNaseH-like_sf"/>
</dbReference>
<dbReference type="GO" id="GO:0006261">
    <property type="term" value="P:DNA-templated DNA replication"/>
    <property type="evidence" value="ECO:0007669"/>
    <property type="project" value="UniProtKB-UniRule"/>
</dbReference>
<feature type="compositionally biased region" description="Low complexity" evidence="18">
    <location>
        <begin position="297"/>
        <end position="312"/>
    </location>
</feature>
<dbReference type="FunFam" id="3.40.50.1010:FF:000001">
    <property type="entry name" value="DNA polymerase I"/>
    <property type="match status" value="1"/>
</dbReference>
<dbReference type="GO" id="GO:0006302">
    <property type="term" value="P:double-strand break repair"/>
    <property type="evidence" value="ECO:0007669"/>
    <property type="project" value="TreeGrafter"/>
</dbReference>
<dbReference type="PROSITE" id="PS00447">
    <property type="entry name" value="DNA_POLYMERASE_A"/>
    <property type="match status" value="1"/>
</dbReference>
<dbReference type="GO" id="GO:0008409">
    <property type="term" value="F:5'-3' exonuclease activity"/>
    <property type="evidence" value="ECO:0007669"/>
    <property type="project" value="UniProtKB-UniRule"/>
</dbReference>
<dbReference type="Pfam" id="PF00476">
    <property type="entry name" value="DNA_pol_A"/>
    <property type="match status" value="1"/>
</dbReference>
<dbReference type="InterPro" id="IPR036279">
    <property type="entry name" value="5-3_exonuclease_C_sf"/>
</dbReference>
<evidence type="ECO:0000313" key="23">
    <source>
        <dbReference type="Proteomes" id="UP000286947"/>
    </source>
</evidence>
<dbReference type="InterPro" id="IPR036397">
    <property type="entry name" value="RNaseH_sf"/>
</dbReference>
<evidence type="ECO:0000256" key="8">
    <source>
        <dbReference type="ARBA" id="ARBA00022722"/>
    </source>
</evidence>
<dbReference type="CDD" id="cd08637">
    <property type="entry name" value="DNA_pol_A_pol_I_C"/>
    <property type="match status" value="1"/>
</dbReference>
<dbReference type="AlphaFoldDB" id="A0A433SGQ6"/>
<dbReference type="SUPFAM" id="SSF47807">
    <property type="entry name" value="5' to 3' exonuclease, C-terminal subdomain"/>
    <property type="match status" value="1"/>
</dbReference>
<comment type="catalytic activity">
    <reaction evidence="15 17">
        <text>DNA(n) + a 2'-deoxyribonucleoside 5'-triphosphate = DNA(n+1) + diphosphate</text>
        <dbReference type="Rhea" id="RHEA:22508"/>
        <dbReference type="Rhea" id="RHEA-COMP:17339"/>
        <dbReference type="Rhea" id="RHEA-COMP:17340"/>
        <dbReference type="ChEBI" id="CHEBI:33019"/>
        <dbReference type="ChEBI" id="CHEBI:61560"/>
        <dbReference type="ChEBI" id="CHEBI:173112"/>
        <dbReference type="EC" id="2.7.7.7"/>
    </reaction>
</comment>
<organism evidence="22 23">
    <name type="scientific">Saezia sanguinis</name>
    <dbReference type="NCBI Taxonomy" id="1965230"/>
    <lineage>
        <taxon>Bacteria</taxon>
        <taxon>Pseudomonadati</taxon>
        <taxon>Pseudomonadota</taxon>
        <taxon>Betaproteobacteria</taxon>
        <taxon>Burkholderiales</taxon>
        <taxon>Saeziaceae</taxon>
        <taxon>Saezia</taxon>
    </lineage>
</organism>
<evidence type="ECO:0000256" key="13">
    <source>
        <dbReference type="ARBA" id="ARBA00023125"/>
    </source>
</evidence>
<feature type="domain" description="3'-5' exonuclease" evidence="19">
    <location>
        <begin position="332"/>
        <end position="518"/>
    </location>
</feature>
<dbReference type="InterPro" id="IPR002298">
    <property type="entry name" value="DNA_polymerase_A"/>
</dbReference>
<dbReference type="InterPro" id="IPR002562">
    <property type="entry name" value="3'-5'_exonuclease_dom"/>
</dbReference>
<dbReference type="SUPFAM" id="SSF56672">
    <property type="entry name" value="DNA/RNA polymerases"/>
    <property type="match status" value="1"/>
</dbReference>
<evidence type="ECO:0000256" key="14">
    <source>
        <dbReference type="ARBA" id="ARBA00023204"/>
    </source>
</evidence>
<dbReference type="Pfam" id="PF01367">
    <property type="entry name" value="5_3_exonuc"/>
    <property type="match status" value="1"/>
</dbReference>
<dbReference type="GO" id="GO:0003887">
    <property type="term" value="F:DNA-directed DNA polymerase activity"/>
    <property type="evidence" value="ECO:0007669"/>
    <property type="project" value="UniProtKB-UniRule"/>
</dbReference>
<dbReference type="EMBL" id="PQSP01000001">
    <property type="protein sequence ID" value="RUS67939.1"/>
    <property type="molecule type" value="Genomic_DNA"/>
</dbReference>
<dbReference type="SMART" id="SM00474">
    <property type="entry name" value="35EXOc"/>
    <property type="match status" value="1"/>
</dbReference>
<dbReference type="FunFam" id="1.10.150.20:FF:000003">
    <property type="entry name" value="DNA polymerase I"/>
    <property type="match status" value="1"/>
</dbReference>
<evidence type="ECO:0000259" key="20">
    <source>
        <dbReference type="SMART" id="SM00475"/>
    </source>
</evidence>
<gene>
    <name evidence="17 22" type="primary">polA</name>
    <name evidence="22" type="ORF">CUZ56_00421</name>
</gene>
<comment type="similarity">
    <text evidence="1 17">Belongs to the DNA polymerase type-A family.</text>
</comment>
<evidence type="ECO:0000256" key="3">
    <source>
        <dbReference type="ARBA" id="ARBA00012417"/>
    </source>
</evidence>
<keyword evidence="8" id="KW-0540">Nuclease</keyword>
<dbReference type="NCBIfam" id="NF004397">
    <property type="entry name" value="PRK05755.1"/>
    <property type="match status" value="1"/>
</dbReference>
<dbReference type="EC" id="2.7.7.7" evidence="3 16"/>
<evidence type="ECO:0000256" key="5">
    <source>
        <dbReference type="ARBA" id="ARBA00022679"/>
    </source>
</evidence>
<dbReference type="CDD" id="cd09898">
    <property type="entry name" value="H3TH_53EXO"/>
    <property type="match status" value="1"/>
</dbReference>
<evidence type="ECO:0000256" key="1">
    <source>
        <dbReference type="ARBA" id="ARBA00007705"/>
    </source>
</evidence>
<protein>
    <recommendedName>
        <fullName evidence="4 16">DNA polymerase I</fullName>
        <ecNumber evidence="3 16">2.7.7.7</ecNumber>
    </recommendedName>
</protein>
<dbReference type="CDD" id="cd09859">
    <property type="entry name" value="PIN_53EXO"/>
    <property type="match status" value="1"/>
</dbReference>
<feature type="domain" description="DNA-directed DNA polymerase family A palm" evidence="21">
    <location>
        <begin position="694"/>
        <end position="900"/>
    </location>
</feature>
<dbReference type="SMART" id="SM00482">
    <property type="entry name" value="POLAc"/>
    <property type="match status" value="1"/>
</dbReference>
<dbReference type="CDD" id="cd06139">
    <property type="entry name" value="DNA_polA_I_Ecoli_like_exo"/>
    <property type="match status" value="1"/>
</dbReference>
<dbReference type="InterPro" id="IPR043502">
    <property type="entry name" value="DNA/RNA_pol_sf"/>
</dbReference>
<keyword evidence="5 17" id="KW-0808">Transferase</keyword>
<dbReference type="Gene3D" id="1.20.1060.10">
    <property type="entry name" value="Taq DNA Polymerase, Chain T, domain 4"/>
    <property type="match status" value="1"/>
</dbReference>
<dbReference type="SMART" id="SM00279">
    <property type="entry name" value="HhH2"/>
    <property type="match status" value="1"/>
</dbReference>
<dbReference type="PANTHER" id="PTHR10133:SF27">
    <property type="entry name" value="DNA POLYMERASE NU"/>
    <property type="match status" value="1"/>
</dbReference>
<dbReference type="Pfam" id="PF02739">
    <property type="entry name" value="5_3_exonuc_N"/>
    <property type="match status" value="1"/>
</dbReference>
<dbReference type="GO" id="GO:0003677">
    <property type="term" value="F:DNA binding"/>
    <property type="evidence" value="ECO:0007669"/>
    <property type="project" value="UniProtKB-UniRule"/>
</dbReference>
<dbReference type="Gene3D" id="3.30.420.10">
    <property type="entry name" value="Ribonuclease H-like superfamily/Ribonuclease H"/>
    <property type="match status" value="1"/>
</dbReference>
<dbReference type="RefSeq" id="WP_404948020.1">
    <property type="nucleotide sequence ID" value="NZ_PQSP01000001.1"/>
</dbReference>
<evidence type="ECO:0000256" key="2">
    <source>
        <dbReference type="ARBA" id="ARBA00011541"/>
    </source>
</evidence>
<keyword evidence="7 17" id="KW-0235">DNA replication</keyword>
<feature type="domain" description="5'-3' exonuclease" evidence="20">
    <location>
        <begin position="2"/>
        <end position="258"/>
    </location>
</feature>
<keyword evidence="13 17" id="KW-0238">DNA-binding</keyword>
<proteinExistence type="inferred from homology"/>
<keyword evidence="12 17" id="KW-0239">DNA-directed DNA polymerase</keyword>
<evidence type="ECO:0000256" key="17">
    <source>
        <dbReference type="RuleBase" id="RU004460"/>
    </source>
</evidence>
<dbReference type="PANTHER" id="PTHR10133">
    <property type="entry name" value="DNA POLYMERASE I"/>
    <property type="match status" value="1"/>
</dbReference>
<dbReference type="InterPro" id="IPR029060">
    <property type="entry name" value="PIN-like_dom_sf"/>
</dbReference>
<dbReference type="NCBIfam" id="TIGR00593">
    <property type="entry name" value="pola"/>
    <property type="match status" value="1"/>
</dbReference>
<evidence type="ECO:0000256" key="16">
    <source>
        <dbReference type="NCBIfam" id="TIGR00593"/>
    </source>
</evidence>
<name>A0A433SGQ6_9BURK</name>
<evidence type="ECO:0000256" key="7">
    <source>
        <dbReference type="ARBA" id="ARBA00022705"/>
    </source>
</evidence>
<dbReference type="InterPro" id="IPR001098">
    <property type="entry name" value="DNA-dir_DNA_pol_A_palm_dom"/>
</dbReference>
<dbReference type="Gene3D" id="3.30.70.370">
    <property type="match status" value="1"/>
</dbReference>
<dbReference type="PRINTS" id="PR00868">
    <property type="entry name" value="DNAPOLI"/>
</dbReference>
<evidence type="ECO:0000259" key="19">
    <source>
        <dbReference type="SMART" id="SM00474"/>
    </source>
</evidence>
<comment type="function">
    <text evidence="17">In addition to polymerase activity, this DNA polymerase exhibits 3'-5' and 5'-3' exonuclease activity.</text>
</comment>
<evidence type="ECO:0000259" key="21">
    <source>
        <dbReference type="SMART" id="SM00482"/>
    </source>
</evidence>
<keyword evidence="6 17" id="KW-0548">Nucleotidyltransferase</keyword>
<dbReference type="GO" id="GO:0008408">
    <property type="term" value="F:3'-5' exonuclease activity"/>
    <property type="evidence" value="ECO:0007669"/>
    <property type="project" value="UniProtKB-UniRule"/>
</dbReference>
<dbReference type="InterPro" id="IPR002421">
    <property type="entry name" value="5-3_exonuclease"/>
</dbReference>
<dbReference type="InterPro" id="IPR008918">
    <property type="entry name" value="HhH2"/>
</dbReference>
<evidence type="ECO:0000256" key="6">
    <source>
        <dbReference type="ARBA" id="ARBA00022695"/>
    </source>
</evidence>
<keyword evidence="9 17" id="KW-0227">DNA damage</keyword>
<accession>A0A433SGQ6</accession>
<keyword evidence="10 17" id="KW-0378">Hydrolase</keyword>
<dbReference type="InterPro" id="IPR020046">
    <property type="entry name" value="5-3_exonucl_a-hlix_arch_N"/>
</dbReference>
<dbReference type="InterPro" id="IPR020045">
    <property type="entry name" value="DNA_polI_H3TH"/>
</dbReference>
<keyword evidence="23" id="KW-1185">Reference proteome</keyword>
<evidence type="ECO:0000256" key="10">
    <source>
        <dbReference type="ARBA" id="ARBA00022801"/>
    </source>
</evidence>
<dbReference type="Proteomes" id="UP000286947">
    <property type="component" value="Unassembled WGS sequence"/>
</dbReference>
<dbReference type="InterPro" id="IPR019760">
    <property type="entry name" value="DNA-dir_DNA_pol_A_CS"/>
</dbReference>
<evidence type="ECO:0000256" key="18">
    <source>
        <dbReference type="SAM" id="MobiDB-lite"/>
    </source>
</evidence>
<dbReference type="FunFam" id="1.10.150.20:FF:000002">
    <property type="entry name" value="DNA polymerase I"/>
    <property type="match status" value="1"/>
</dbReference>
<evidence type="ECO:0000256" key="4">
    <source>
        <dbReference type="ARBA" id="ARBA00020311"/>
    </source>
</evidence>